<keyword evidence="3" id="KW-1185">Reference proteome</keyword>
<protein>
    <submittedName>
        <fullName evidence="2">Class I SAM-dependent methyltransferase</fullName>
    </submittedName>
</protein>
<keyword evidence="2" id="KW-0489">Methyltransferase</keyword>
<evidence type="ECO:0000259" key="1">
    <source>
        <dbReference type="Pfam" id="PF13649"/>
    </source>
</evidence>
<dbReference type="Proteomes" id="UP001523392">
    <property type="component" value="Unassembled WGS sequence"/>
</dbReference>
<evidence type="ECO:0000313" key="2">
    <source>
        <dbReference type="EMBL" id="MCO6416242.1"/>
    </source>
</evidence>
<reference evidence="2 3" key="1">
    <citation type="submission" date="2021-12" db="EMBL/GenBank/DDBJ databases">
        <title>Siccirubricoccus leaddurans sp. nov., a high concentration Zn2+ tolerance bacterium.</title>
        <authorList>
            <person name="Cao Y."/>
        </authorList>
    </citation>
    <scope>NUCLEOTIDE SEQUENCE [LARGE SCALE GENOMIC DNA]</scope>
    <source>
        <strain evidence="2 3">KC 17139</strain>
    </source>
</reference>
<dbReference type="Pfam" id="PF13649">
    <property type="entry name" value="Methyltransf_25"/>
    <property type="match status" value="1"/>
</dbReference>
<dbReference type="GO" id="GO:0032259">
    <property type="term" value="P:methylation"/>
    <property type="evidence" value="ECO:0007669"/>
    <property type="project" value="UniProtKB-KW"/>
</dbReference>
<proteinExistence type="predicted"/>
<evidence type="ECO:0000313" key="3">
    <source>
        <dbReference type="Proteomes" id="UP001523392"/>
    </source>
</evidence>
<dbReference type="InterPro" id="IPR029063">
    <property type="entry name" value="SAM-dependent_MTases_sf"/>
</dbReference>
<keyword evidence="2" id="KW-0808">Transferase</keyword>
<dbReference type="CDD" id="cd02440">
    <property type="entry name" value="AdoMet_MTases"/>
    <property type="match status" value="1"/>
</dbReference>
<dbReference type="GO" id="GO:0008168">
    <property type="term" value="F:methyltransferase activity"/>
    <property type="evidence" value="ECO:0007669"/>
    <property type="project" value="UniProtKB-KW"/>
</dbReference>
<dbReference type="RefSeq" id="WP_252952849.1">
    <property type="nucleotide sequence ID" value="NZ_JAFIRR010000051.1"/>
</dbReference>
<dbReference type="InterPro" id="IPR041698">
    <property type="entry name" value="Methyltransf_25"/>
</dbReference>
<gene>
    <name evidence="2" type="ORF">JYK14_08680</name>
</gene>
<dbReference type="EMBL" id="JAFIRR010000051">
    <property type="protein sequence ID" value="MCO6416242.1"/>
    <property type="molecule type" value="Genomic_DNA"/>
</dbReference>
<organism evidence="2 3">
    <name type="scientific">Siccirubricoccus soli</name>
    <dbReference type="NCBI Taxonomy" id="2899147"/>
    <lineage>
        <taxon>Bacteria</taxon>
        <taxon>Pseudomonadati</taxon>
        <taxon>Pseudomonadota</taxon>
        <taxon>Alphaproteobacteria</taxon>
        <taxon>Acetobacterales</taxon>
        <taxon>Roseomonadaceae</taxon>
        <taxon>Siccirubricoccus</taxon>
    </lineage>
</organism>
<accession>A0ABT1D2S8</accession>
<comment type="caution">
    <text evidence="2">The sequence shown here is derived from an EMBL/GenBank/DDBJ whole genome shotgun (WGS) entry which is preliminary data.</text>
</comment>
<name>A0ABT1D2S8_9PROT</name>
<feature type="domain" description="Methyltransferase" evidence="1">
    <location>
        <begin position="280"/>
        <end position="372"/>
    </location>
</feature>
<dbReference type="SUPFAM" id="SSF53335">
    <property type="entry name" value="S-adenosyl-L-methionine-dependent methyltransferases"/>
    <property type="match status" value="1"/>
</dbReference>
<sequence length="454" mass="48529">MTERRFIGKVEAVVRGRLMGWAWDRQEGRAPRLAIEVNGDRVAELAPDLVLPGLVKAGLGDGRGGFAWAIPATLCDPAPCRLRLLAAEDGSLIFEHPKARLAQAGEELLRAWKQEALSQGLWALESVAEANGQLSGAGWAVPPWAQPQPLRLLVNGQPARMTWLRRPAPEVVDALGLTGRFDSPRFRFSLPLGPGGGKGSPLAAPWHFTLADGAGRSLAPGQDVWVSNLPVPQPPEVLRERSLPGSDAAAFDRSGATAAELVLRALARVLPGGLGKARAVLDWGCGCARVGRYLLPRLGQRYLGLDTDSAAITWCRAALPGARFTVSPAAPPLDLPAASLDVVLGLGVMPHLDPPAQAAWLAEFARLLRPGGVALLTSLGKMGWVAAARRPADFLAWRREGWRVLRQAGPGRPLVLSQTPAQVHRAWGQQLEILEVQEGGMGGYQDLVLARKRG</sequence>
<dbReference type="Gene3D" id="3.40.50.150">
    <property type="entry name" value="Vaccinia Virus protein VP39"/>
    <property type="match status" value="1"/>
</dbReference>